<dbReference type="Ensembl" id="ENSLACT00000007035.1">
    <property type="protein sequence ID" value="ENSLACP00000006976.1"/>
    <property type="gene ID" value="ENSLACG00000006194.1"/>
</dbReference>
<evidence type="ECO:0000313" key="1">
    <source>
        <dbReference type="Ensembl" id="ENSLACP00000006976.1"/>
    </source>
</evidence>
<evidence type="ECO:0008006" key="3">
    <source>
        <dbReference type="Google" id="ProtNLM"/>
    </source>
</evidence>
<organism evidence="1 2">
    <name type="scientific">Latimeria chalumnae</name>
    <name type="common">Coelacanth</name>
    <dbReference type="NCBI Taxonomy" id="7897"/>
    <lineage>
        <taxon>Eukaryota</taxon>
        <taxon>Metazoa</taxon>
        <taxon>Chordata</taxon>
        <taxon>Craniata</taxon>
        <taxon>Vertebrata</taxon>
        <taxon>Euteleostomi</taxon>
        <taxon>Coelacanthiformes</taxon>
        <taxon>Coelacanthidae</taxon>
        <taxon>Latimeria</taxon>
    </lineage>
</organism>
<reference evidence="1" key="2">
    <citation type="submission" date="2025-08" db="UniProtKB">
        <authorList>
            <consortium name="Ensembl"/>
        </authorList>
    </citation>
    <scope>IDENTIFICATION</scope>
</reference>
<reference evidence="2" key="1">
    <citation type="submission" date="2011-08" db="EMBL/GenBank/DDBJ databases">
        <title>The draft genome of Latimeria chalumnae.</title>
        <authorList>
            <person name="Di Palma F."/>
            <person name="Alfoldi J."/>
            <person name="Johnson J."/>
            <person name="Berlin A."/>
            <person name="Gnerre S."/>
            <person name="Jaffe D."/>
            <person name="MacCallum I."/>
            <person name="Young S."/>
            <person name="Walker B.J."/>
            <person name="Lander E."/>
            <person name="Lindblad-Toh K."/>
        </authorList>
    </citation>
    <scope>NUCLEOTIDE SEQUENCE [LARGE SCALE GENOMIC DNA]</scope>
    <source>
        <strain evidence="2">Wild caught</strain>
    </source>
</reference>
<evidence type="ECO:0000313" key="2">
    <source>
        <dbReference type="Proteomes" id="UP000008672"/>
    </source>
</evidence>
<dbReference type="PANTHER" id="PTHR16155">
    <property type="entry name" value="DED DOMAIN-CONTAINING PROTEIN"/>
    <property type="match status" value="1"/>
</dbReference>
<name>H3ABF5_LATCH</name>
<dbReference type="InParanoid" id="H3ABF5"/>
<dbReference type="GeneTree" id="ENSGT00390000013973"/>
<reference evidence="1" key="3">
    <citation type="submission" date="2025-09" db="UniProtKB">
        <authorList>
            <consortium name="Ensembl"/>
        </authorList>
    </citation>
    <scope>IDENTIFICATION</scope>
</reference>
<dbReference type="Proteomes" id="UP000008672">
    <property type="component" value="Unassembled WGS sequence"/>
</dbReference>
<sequence length="981" mass="112665">GSMFCICENQTIFQQWKDLIQARYETDISSRCVYNITLAEVNGTILSIKTRTRTSRRFLPGAGFTSVELEKKDEDSMASFDILCKNECEGTEAEKQFKEEHFYRGGKVCWWNFYFTELPGSVAFIKRDRHKYLYEMITGTAQSSKRACETFNLFHQPGCGGTTLAMHVLWELRKKFRCAVLKDNTDKFTEVARQVIQLAIYGQTELSHNTPVLLMVDDLEELEIVQTLESHILEAVAENNLRPDKPIALILNCMRSQDPERSRDLSDSESTFLINRLSGTEQRFFVEKLKEIEENHKKPETFYGFMIMKKNFDSKYIEGLVRNIVKGFNMTTKNAQLLSFLVLLNHYVTDSSISMSLCEEFLEVSCKENQSASGTIDEEMGGYSSLFISTEVHARERYEGIRIIHPLVAKYCLNEVRMNYNVSQRIITEQLLAENVFYGPIIGTTKLKNDVKSMIVSRHYKEDGKETALFSPLIEAIEKEENADVAGVLCRAAKRFYRNPYIPQALARYFYLKKKDFPSAHSWAENARQKASDSSYIADTVGQVFKSELKSALEAEHAAANQLPLTPENLRSYLKLASSALEAFRNCQDLAEKEHGNRQRMKEKTTKMYGTYNTLGYLGDIDVCLTIVDILENTPLFQRKHQDRKSLLNYLSGHLQVANIKVCDGFYEEFFTFFKCQSSEKAAAEAKLRKKVSDNFAKYIDTFFLSDTEREKEKKRKATIGLQLLENEKRSFLRCLKGDTFAGLLGHLLEEEASPIEEILKSYTFILERGPNRSGRDKENWILANIILNCLKPESHLTKGYKILIDYLKNVRSMTGSNQQHFEPLFLASLLLWPSQSSEMETNFRDVSTCINMMRRHSLSKYRHFFRSKQPTVFFYLGKEPGLNRYIHKAKIEQCIGPVENLKSLWQSGKIWKEKKLAGLLVRMHGRAQGRKIYLEGDSSYPIEVHPANLGQLRTGGGNEKVSFYLGFSINGPTAHDIEIV</sequence>
<dbReference type="OMA" id="CNGRNDL"/>
<gene>
    <name evidence="1" type="primary">LOC102359329</name>
</gene>
<keyword evidence="2" id="KW-1185">Reference proteome</keyword>
<dbReference type="AlphaFoldDB" id="H3ABF5"/>
<accession>H3ABF5</accession>
<dbReference type="STRING" id="7897.ENSLACP00000006976"/>
<dbReference type="EMBL" id="AFYH01111797">
    <property type="status" value="NOT_ANNOTATED_CDS"/>
    <property type="molecule type" value="Genomic_DNA"/>
</dbReference>
<dbReference type="HOGENOM" id="CLU_328897_0_0_1"/>
<dbReference type="GO" id="GO:0005737">
    <property type="term" value="C:cytoplasm"/>
    <property type="evidence" value="ECO:0007669"/>
    <property type="project" value="TreeGrafter"/>
</dbReference>
<dbReference type="eggNOG" id="ENOG502QPY6">
    <property type="taxonomic scope" value="Eukaryota"/>
</dbReference>
<proteinExistence type="predicted"/>
<protein>
    <recommendedName>
        <fullName evidence="3">Sterile alpha motif domain containing 9 like</fullName>
    </recommendedName>
</protein>
<dbReference type="PANTHER" id="PTHR16155:SF20">
    <property type="entry name" value="STERILE ALPHA MOTIF DOMAIN-CONTAINING PROTEIN 9-LIKE"/>
    <property type="match status" value="1"/>
</dbReference>